<reference evidence="3" key="1">
    <citation type="submission" date="2021-11" db="EMBL/GenBank/DDBJ databases">
        <authorList>
            <person name="Rodrigo-Torres L."/>
            <person name="Arahal R. D."/>
            <person name="Lucena T."/>
        </authorList>
    </citation>
    <scope>NUCLEOTIDE SEQUENCE</scope>
    <source>
        <strain evidence="3">CECT 7929</strain>
    </source>
</reference>
<evidence type="ECO:0000313" key="4">
    <source>
        <dbReference type="Proteomes" id="UP000838672"/>
    </source>
</evidence>
<dbReference type="HAMAP" id="MF_00795">
    <property type="entry name" value="CutC"/>
    <property type="match status" value="1"/>
</dbReference>
<dbReference type="Proteomes" id="UP000838672">
    <property type="component" value="Unassembled WGS sequence"/>
</dbReference>
<comment type="subcellular location">
    <subcellularLocation>
        <location evidence="2">Cytoplasm</location>
    </subcellularLocation>
</comment>
<dbReference type="PANTHER" id="PTHR12598:SF0">
    <property type="entry name" value="COPPER HOMEOSTASIS PROTEIN CUTC HOMOLOG"/>
    <property type="match status" value="1"/>
</dbReference>
<accession>A0ABN8DQQ2</accession>
<evidence type="ECO:0000313" key="3">
    <source>
        <dbReference type="EMBL" id="CAH0532838.1"/>
    </source>
</evidence>
<evidence type="ECO:0000256" key="2">
    <source>
        <dbReference type="HAMAP-Rule" id="MF_00795"/>
    </source>
</evidence>
<keyword evidence="2" id="KW-0963">Cytoplasm</keyword>
<dbReference type="RefSeq" id="WP_237464907.1">
    <property type="nucleotide sequence ID" value="NZ_CAKLDI010000001.1"/>
</dbReference>
<dbReference type="SUPFAM" id="SSF110395">
    <property type="entry name" value="CutC-like"/>
    <property type="match status" value="1"/>
</dbReference>
<dbReference type="PANTHER" id="PTHR12598">
    <property type="entry name" value="COPPER HOMEOSTASIS PROTEIN CUTC"/>
    <property type="match status" value="1"/>
</dbReference>
<dbReference type="Gene3D" id="3.20.20.380">
    <property type="entry name" value="Copper homeostasis (CutC) domain"/>
    <property type="match status" value="1"/>
</dbReference>
<dbReference type="InterPro" id="IPR005627">
    <property type="entry name" value="CutC-like"/>
</dbReference>
<dbReference type="InterPro" id="IPR036822">
    <property type="entry name" value="CutC-like_dom_sf"/>
</dbReference>
<comment type="caution">
    <text evidence="3">The sequence shown here is derived from an EMBL/GenBank/DDBJ whole genome shotgun (WGS) entry which is preliminary data.</text>
</comment>
<comment type="caution">
    <text evidence="2">Once thought to be involved in copper homeostasis, experiments in E.coli have shown this is not the case.</text>
</comment>
<sequence>MIKTLEVCTDSMESLPLAKAGGAQRIELCSALALGGLTPSYGLMQQAGRFDLPCYAMIRPRQGDFLFINADVEIMLADIHAAKQAGLAGVVIGALTAQGDIDMTICRDLMKAAQGMGVTFHRAIDHCRDWQGALEQVIELGCERILTSGQAANAALGINTLKAMVEQAKGRLDIMAGAGVNANNAKEIVTQTGVTELHLSGKTMRNSNMQFHQTQATMGQADCDDFAIPVTSSEAIQAVVSALR</sequence>
<gene>
    <name evidence="3" type="primary">cutC_2</name>
    <name evidence="2" type="synonym">cutC</name>
    <name evidence="3" type="ORF">VST7929_00685</name>
</gene>
<name>A0ABN8DQQ2_9VIBR</name>
<protein>
    <recommendedName>
        <fullName evidence="2">PF03932 family protein CutC</fullName>
    </recommendedName>
</protein>
<organism evidence="3 4">
    <name type="scientific">Vibrio stylophorae</name>
    <dbReference type="NCBI Taxonomy" id="659351"/>
    <lineage>
        <taxon>Bacteria</taxon>
        <taxon>Pseudomonadati</taxon>
        <taxon>Pseudomonadota</taxon>
        <taxon>Gammaproteobacteria</taxon>
        <taxon>Vibrionales</taxon>
        <taxon>Vibrionaceae</taxon>
        <taxon>Vibrio</taxon>
    </lineage>
</organism>
<dbReference type="Pfam" id="PF03932">
    <property type="entry name" value="CutC"/>
    <property type="match status" value="1"/>
</dbReference>
<comment type="similarity">
    <text evidence="1 2">Belongs to the CutC family.</text>
</comment>
<keyword evidence="4" id="KW-1185">Reference proteome</keyword>
<evidence type="ECO:0000256" key="1">
    <source>
        <dbReference type="ARBA" id="ARBA00007768"/>
    </source>
</evidence>
<dbReference type="EMBL" id="CAKLDI010000001">
    <property type="protein sequence ID" value="CAH0532838.1"/>
    <property type="molecule type" value="Genomic_DNA"/>
</dbReference>
<proteinExistence type="inferred from homology"/>